<organism evidence="3 4">
    <name type="scientific">Streptomyces scabichelini</name>
    <dbReference type="NCBI Taxonomy" id="2711217"/>
    <lineage>
        <taxon>Bacteria</taxon>
        <taxon>Bacillati</taxon>
        <taxon>Actinomycetota</taxon>
        <taxon>Actinomycetes</taxon>
        <taxon>Kitasatosporales</taxon>
        <taxon>Streptomycetaceae</taxon>
        <taxon>Streptomyces</taxon>
    </lineage>
</organism>
<proteinExistence type="predicted"/>
<gene>
    <name evidence="3" type="ORF">G5C60_08535</name>
</gene>
<keyword evidence="2" id="KW-1133">Transmembrane helix</keyword>
<dbReference type="EMBL" id="JAAKZY010000018">
    <property type="protein sequence ID" value="NGO07699.1"/>
    <property type="molecule type" value="Genomic_DNA"/>
</dbReference>
<feature type="transmembrane region" description="Helical" evidence="2">
    <location>
        <begin position="161"/>
        <end position="178"/>
    </location>
</feature>
<accession>A0A6G4V116</accession>
<sequence>MGTKTDDEAGVDTGTEAQRDEEEVQLTKDDGTAEDQADEAYEDDEQADQDSGDSAGVATSGSAVGQGAAAVVSAGLGIVSLTGSWVGTVAQARDSLYGQLETAQNAGVGEQIKQVYGDSWNANALVAGFFALAALITGVVVLVRPAFGNPDRVQAPWVKSVAWAGVSLGVIGLLLAALKYSDVLLSLPSASG</sequence>
<evidence type="ECO:0000313" key="3">
    <source>
        <dbReference type="EMBL" id="NGO07699.1"/>
    </source>
</evidence>
<reference evidence="3 4" key="1">
    <citation type="submission" date="2020-02" db="EMBL/GenBank/DDBJ databases">
        <title>Whole-genome analyses of novel actinobacteria.</title>
        <authorList>
            <person name="Sahin N."/>
            <person name="Gencbay T."/>
        </authorList>
    </citation>
    <scope>NUCLEOTIDE SEQUENCE [LARGE SCALE GENOMIC DNA]</scope>
    <source>
        <strain evidence="3 4">HC44</strain>
    </source>
</reference>
<keyword evidence="4" id="KW-1185">Reference proteome</keyword>
<feature type="compositionally biased region" description="Acidic residues" evidence="1">
    <location>
        <begin position="32"/>
        <end position="51"/>
    </location>
</feature>
<dbReference type="AlphaFoldDB" id="A0A6G4V116"/>
<comment type="caution">
    <text evidence="3">The sequence shown here is derived from an EMBL/GenBank/DDBJ whole genome shotgun (WGS) entry which is preliminary data.</text>
</comment>
<feature type="transmembrane region" description="Helical" evidence="2">
    <location>
        <begin position="120"/>
        <end position="141"/>
    </location>
</feature>
<dbReference type="RefSeq" id="WP_165256383.1">
    <property type="nucleotide sequence ID" value="NZ_JAAKZY010000018.1"/>
</dbReference>
<evidence type="ECO:0000256" key="1">
    <source>
        <dbReference type="SAM" id="MobiDB-lite"/>
    </source>
</evidence>
<protein>
    <submittedName>
        <fullName evidence="3">Uncharacterized protein</fullName>
    </submittedName>
</protein>
<dbReference type="Proteomes" id="UP000472335">
    <property type="component" value="Unassembled WGS sequence"/>
</dbReference>
<evidence type="ECO:0000313" key="4">
    <source>
        <dbReference type="Proteomes" id="UP000472335"/>
    </source>
</evidence>
<feature type="region of interest" description="Disordered" evidence="1">
    <location>
        <begin position="1"/>
        <end position="60"/>
    </location>
</feature>
<keyword evidence="2" id="KW-0472">Membrane</keyword>
<keyword evidence="2" id="KW-0812">Transmembrane</keyword>
<evidence type="ECO:0000256" key="2">
    <source>
        <dbReference type="SAM" id="Phobius"/>
    </source>
</evidence>
<name>A0A6G4V116_9ACTN</name>